<feature type="modified residue" description="N6-carboxylysine" evidence="15">
    <location>
        <position position="763"/>
    </location>
</feature>
<feature type="binding site" evidence="13">
    <location>
        <position position="927"/>
    </location>
    <ligand>
        <name>substrate</name>
    </ligand>
</feature>
<dbReference type="FunFam" id="3.40.50.20:FF:000010">
    <property type="entry name" value="Propionyl-CoA carboxylase subunit alpha"/>
    <property type="match status" value="1"/>
</dbReference>
<dbReference type="PROSITE" id="PS00188">
    <property type="entry name" value="BIOTIN"/>
    <property type="match status" value="1"/>
</dbReference>
<comment type="cofactor">
    <cofactor evidence="1 11">
        <name>biotin</name>
        <dbReference type="ChEBI" id="CHEBI:57586"/>
    </cofactor>
</comment>
<dbReference type="InterPro" id="IPR016185">
    <property type="entry name" value="PreATP-grasp_dom_sf"/>
</dbReference>
<keyword evidence="8 11" id="KW-0067">ATP-binding</keyword>
<dbReference type="Pfam" id="PF00364">
    <property type="entry name" value="Biotin_lipoyl"/>
    <property type="match status" value="1"/>
</dbReference>
<dbReference type="InterPro" id="IPR011764">
    <property type="entry name" value="Biotin_carboxylation_dom"/>
</dbReference>
<evidence type="ECO:0000256" key="12">
    <source>
        <dbReference type="PIRSR" id="PIRSR001594-1"/>
    </source>
</evidence>
<dbReference type="Pfam" id="PF00682">
    <property type="entry name" value="HMGL-like"/>
    <property type="match status" value="1"/>
</dbReference>
<feature type="binding site" description="via carbamate group" evidence="14">
    <location>
        <position position="763"/>
    </location>
    <ligand>
        <name>Mn(2+)</name>
        <dbReference type="ChEBI" id="CHEBI:29035"/>
    </ligand>
</feature>
<keyword evidence="6 14" id="KW-0479">Metal-binding</keyword>
<feature type="domain" description="Biotin carboxylation" evidence="19">
    <location>
        <begin position="55"/>
        <end position="508"/>
    </location>
</feature>
<feature type="binding site" evidence="14">
    <location>
        <position position="794"/>
    </location>
    <ligand>
        <name>Mn(2+)</name>
        <dbReference type="ChEBI" id="CHEBI:29035"/>
    </ligand>
</feature>
<dbReference type="FunFam" id="3.20.20.70:FF:000033">
    <property type="entry name" value="Pyruvate carboxylase"/>
    <property type="match status" value="1"/>
</dbReference>
<dbReference type="PROSITE" id="PS50991">
    <property type="entry name" value="PYR_CT"/>
    <property type="match status" value="1"/>
</dbReference>
<keyword evidence="22" id="KW-1185">Reference proteome</keyword>
<dbReference type="FunFam" id="2.40.50.100:FF:000003">
    <property type="entry name" value="Acetyl-CoA carboxylase biotin carboxyl carrier protein"/>
    <property type="match status" value="1"/>
</dbReference>
<dbReference type="InterPro" id="IPR055268">
    <property type="entry name" value="PCB-like"/>
</dbReference>
<dbReference type="SUPFAM" id="SSF51230">
    <property type="entry name" value="Single hybrid motif"/>
    <property type="match status" value="1"/>
</dbReference>
<dbReference type="SUPFAM" id="SSF89000">
    <property type="entry name" value="post-HMGL domain-like"/>
    <property type="match status" value="1"/>
</dbReference>
<dbReference type="Pfam" id="PF02436">
    <property type="entry name" value="PYC_OADA"/>
    <property type="match status" value="1"/>
</dbReference>
<evidence type="ECO:0000256" key="7">
    <source>
        <dbReference type="ARBA" id="ARBA00022741"/>
    </source>
</evidence>
<comment type="catalytic activity">
    <reaction evidence="11">
        <text>hydrogencarbonate + pyruvate + ATP = oxaloacetate + ADP + phosphate + H(+)</text>
        <dbReference type="Rhea" id="RHEA:20844"/>
        <dbReference type="ChEBI" id="CHEBI:15361"/>
        <dbReference type="ChEBI" id="CHEBI:15378"/>
        <dbReference type="ChEBI" id="CHEBI:16452"/>
        <dbReference type="ChEBI" id="CHEBI:17544"/>
        <dbReference type="ChEBI" id="CHEBI:30616"/>
        <dbReference type="ChEBI" id="CHEBI:43474"/>
        <dbReference type="ChEBI" id="CHEBI:456216"/>
        <dbReference type="EC" id="6.4.1.1"/>
    </reaction>
</comment>
<name>A0A1Y5S4X3_9RHOB</name>
<evidence type="ECO:0000256" key="10">
    <source>
        <dbReference type="ARBA" id="ARBA00023268"/>
    </source>
</evidence>
<feature type="region of interest" description="Disordered" evidence="16">
    <location>
        <begin position="534"/>
        <end position="562"/>
    </location>
</feature>
<dbReference type="NCBIfam" id="NF006761">
    <property type="entry name" value="PRK09282.1"/>
    <property type="match status" value="1"/>
</dbReference>
<evidence type="ECO:0000256" key="16">
    <source>
        <dbReference type="SAM" id="MobiDB-lite"/>
    </source>
</evidence>
<dbReference type="AlphaFoldDB" id="A0A1Y5S4X3"/>
<evidence type="ECO:0000256" key="1">
    <source>
        <dbReference type="ARBA" id="ARBA00001953"/>
    </source>
</evidence>
<dbReference type="EMBL" id="FWFL01000003">
    <property type="protein sequence ID" value="SLN30133.1"/>
    <property type="molecule type" value="Genomic_DNA"/>
</dbReference>
<keyword evidence="4" id="KW-0312">Gluconeogenesis</keyword>
<dbReference type="CDD" id="cd06850">
    <property type="entry name" value="biotinyl_domain"/>
    <property type="match status" value="1"/>
</dbReference>
<evidence type="ECO:0000256" key="4">
    <source>
        <dbReference type="ARBA" id="ARBA00022432"/>
    </source>
</evidence>
<feature type="binding site" evidence="13">
    <location>
        <position position="171"/>
    </location>
    <ligand>
        <name>ATP</name>
        <dbReference type="ChEBI" id="CHEBI:30616"/>
    </ligand>
</feature>
<dbReference type="SUPFAM" id="SSF56059">
    <property type="entry name" value="Glutathione synthetase ATP-binding domain-like"/>
    <property type="match status" value="1"/>
</dbReference>
<dbReference type="PROSITE" id="PS50968">
    <property type="entry name" value="BIOTINYL_LIPOYL"/>
    <property type="match status" value="1"/>
</dbReference>
<evidence type="ECO:0000256" key="13">
    <source>
        <dbReference type="PIRSR" id="PIRSR001594-2"/>
    </source>
</evidence>
<dbReference type="Pfam" id="PF02786">
    <property type="entry name" value="CPSase_L_D2"/>
    <property type="match status" value="1"/>
</dbReference>
<feature type="binding site" evidence="13">
    <location>
        <position position="666"/>
    </location>
    <ligand>
        <name>substrate</name>
    </ligand>
</feature>
<evidence type="ECO:0000259" key="17">
    <source>
        <dbReference type="PROSITE" id="PS50968"/>
    </source>
</evidence>
<proteinExistence type="predicted"/>
<dbReference type="GO" id="GO:0005737">
    <property type="term" value="C:cytoplasm"/>
    <property type="evidence" value="ECO:0007669"/>
    <property type="project" value="TreeGrafter"/>
</dbReference>
<dbReference type="InterPro" id="IPR011053">
    <property type="entry name" value="Single_hybrid_motif"/>
</dbReference>
<dbReference type="InterPro" id="IPR001882">
    <property type="entry name" value="Biotin_BS"/>
</dbReference>
<dbReference type="GO" id="GO:0005524">
    <property type="term" value="F:ATP binding"/>
    <property type="evidence" value="ECO:0007669"/>
    <property type="project" value="UniProtKB-UniRule"/>
</dbReference>
<dbReference type="PROSITE" id="PS50975">
    <property type="entry name" value="ATP_GRASP"/>
    <property type="match status" value="1"/>
</dbReference>
<feature type="binding site" evidence="14">
    <location>
        <position position="792"/>
    </location>
    <ligand>
        <name>Mn(2+)</name>
        <dbReference type="ChEBI" id="CHEBI:29035"/>
    </ligand>
</feature>
<dbReference type="GO" id="GO:0004736">
    <property type="term" value="F:pyruvate carboxylase activity"/>
    <property type="evidence" value="ECO:0007669"/>
    <property type="project" value="UniProtKB-EC"/>
</dbReference>
<dbReference type="GO" id="GO:0046872">
    <property type="term" value="F:metal ion binding"/>
    <property type="evidence" value="ECO:0007669"/>
    <property type="project" value="UniProtKB-KW"/>
</dbReference>
<organism evidence="21 22">
    <name type="scientific">Roseovarius litorisediminis</name>
    <dbReference type="NCBI Taxonomy" id="1312363"/>
    <lineage>
        <taxon>Bacteria</taxon>
        <taxon>Pseudomonadati</taxon>
        <taxon>Pseudomonadota</taxon>
        <taxon>Alphaproteobacteria</taxon>
        <taxon>Rhodobacterales</taxon>
        <taxon>Roseobacteraceae</taxon>
        <taxon>Roseovarius</taxon>
    </lineage>
</organism>
<evidence type="ECO:0000256" key="14">
    <source>
        <dbReference type="PIRSR" id="PIRSR001594-3"/>
    </source>
</evidence>
<dbReference type="PANTHER" id="PTHR43778">
    <property type="entry name" value="PYRUVATE CARBOXYLASE"/>
    <property type="match status" value="1"/>
</dbReference>
<feature type="binding site" evidence="14">
    <location>
        <position position="594"/>
    </location>
    <ligand>
        <name>Mn(2+)</name>
        <dbReference type="ChEBI" id="CHEBI:29035"/>
    </ligand>
</feature>
<dbReference type="Gene3D" id="3.10.600.10">
    <property type="entry name" value="pyruvate carboxylase f1077a mutant domain"/>
    <property type="match status" value="2"/>
</dbReference>
<evidence type="ECO:0000313" key="21">
    <source>
        <dbReference type="EMBL" id="SLN30133.1"/>
    </source>
</evidence>
<dbReference type="InterPro" id="IPR011761">
    <property type="entry name" value="ATP-grasp"/>
</dbReference>
<comment type="pathway">
    <text evidence="2">Carbohydrate biosynthesis; gluconeogenesis.</text>
</comment>
<dbReference type="EC" id="6.4.1.1" evidence="3 11"/>
<keyword evidence="10" id="KW-0511">Multifunctional enzyme</keyword>
<evidence type="ECO:0000256" key="6">
    <source>
        <dbReference type="ARBA" id="ARBA00022723"/>
    </source>
</evidence>
<feature type="compositionally biased region" description="Basic and acidic residues" evidence="16">
    <location>
        <begin position="537"/>
        <end position="549"/>
    </location>
</feature>
<keyword evidence="5 11" id="KW-0436">Ligase</keyword>
<dbReference type="Gene3D" id="3.30.470.20">
    <property type="entry name" value="ATP-grasp fold, B domain"/>
    <property type="match status" value="1"/>
</dbReference>
<feature type="binding site" evidence="13">
    <location>
        <position position="255"/>
    </location>
    <ligand>
        <name>ATP</name>
        <dbReference type="ChEBI" id="CHEBI:30616"/>
    </ligand>
</feature>
<dbReference type="GO" id="GO:0006094">
    <property type="term" value="P:gluconeogenesis"/>
    <property type="evidence" value="ECO:0007669"/>
    <property type="project" value="UniProtKB-UniPathway"/>
</dbReference>
<dbReference type="InterPro" id="IPR000891">
    <property type="entry name" value="PYR_CT"/>
</dbReference>
<dbReference type="InterPro" id="IPR003379">
    <property type="entry name" value="Carboxylase_cons_dom"/>
</dbReference>
<evidence type="ECO:0000259" key="19">
    <source>
        <dbReference type="PROSITE" id="PS50979"/>
    </source>
</evidence>
<dbReference type="InterPro" id="IPR013785">
    <property type="entry name" value="Aldolase_TIM"/>
</dbReference>
<dbReference type="Pfam" id="PF02785">
    <property type="entry name" value="Biotin_carb_C"/>
    <property type="match status" value="1"/>
</dbReference>
<dbReference type="Gene3D" id="2.40.50.100">
    <property type="match status" value="1"/>
</dbReference>
<dbReference type="SUPFAM" id="SSF51569">
    <property type="entry name" value="Aldolase"/>
    <property type="match status" value="1"/>
</dbReference>
<keyword evidence="7 11" id="KW-0547">Nucleotide-binding</keyword>
<dbReference type="CDD" id="cd07937">
    <property type="entry name" value="DRE_TIM_PC_TC_5S"/>
    <property type="match status" value="1"/>
</dbReference>
<dbReference type="Proteomes" id="UP000193827">
    <property type="component" value="Unassembled WGS sequence"/>
</dbReference>
<evidence type="ECO:0000313" key="22">
    <source>
        <dbReference type="Proteomes" id="UP000193827"/>
    </source>
</evidence>
<evidence type="ECO:0000256" key="3">
    <source>
        <dbReference type="ARBA" id="ARBA00013057"/>
    </source>
</evidence>
<dbReference type="UniPathway" id="UPA00138"/>
<dbReference type="PROSITE" id="PS00867">
    <property type="entry name" value="CPSASE_2"/>
    <property type="match status" value="1"/>
</dbReference>
<evidence type="ECO:0000259" key="18">
    <source>
        <dbReference type="PROSITE" id="PS50975"/>
    </source>
</evidence>
<dbReference type="PANTHER" id="PTHR43778:SF2">
    <property type="entry name" value="PYRUVATE CARBOXYLASE, MITOCHONDRIAL"/>
    <property type="match status" value="1"/>
</dbReference>
<dbReference type="SUPFAM" id="SSF51246">
    <property type="entry name" value="Rudiment single hybrid motif"/>
    <property type="match status" value="1"/>
</dbReference>
<dbReference type="NCBIfam" id="NF009554">
    <property type="entry name" value="PRK12999.1"/>
    <property type="match status" value="1"/>
</dbReference>
<dbReference type="PROSITE" id="PS00866">
    <property type="entry name" value="CPSASE_1"/>
    <property type="match status" value="1"/>
</dbReference>
<dbReference type="InterPro" id="IPR005481">
    <property type="entry name" value="BC-like_N"/>
</dbReference>
<dbReference type="NCBIfam" id="TIGR01235">
    <property type="entry name" value="pyruv_carbox"/>
    <property type="match status" value="1"/>
</dbReference>
<dbReference type="SUPFAM" id="SSF52440">
    <property type="entry name" value="PreATP-grasp domain"/>
    <property type="match status" value="1"/>
</dbReference>
<dbReference type="PROSITE" id="PS50979">
    <property type="entry name" value="BC"/>
    <property type="match status" value="1"/>
</dbReference>
<accession>A0A1Y5S4X3</accession>
<dbReference type="InterPro" id="IPR005482">
    <property type="entry name" value="Biotin_COase_C"/>
</dbReference>
<dbReference type="SMART" id="SM00878">
    <property type="entry name" value="Biotin_carb_C"/>
    <property type="match status" value="1"/>
</dbReference>
<evidence type="ECO:0000256" key="15">
    <source>
        <dbReference type="PIRSR" id="PIRSR001594-4"/>
    </source>
</evidence>
<comment type="function">
    <text evidence="11">Catalyzes a 2-step reaction, involving the ATP-dependent carboxylation of the covalently attached biotin in the first step and the transfer of the carboxyl group to pyruvate in the second.</text>
</comment>
<dbReference type="InterPro" id="IPR000089">
    <property type="entry name" value="Biotin_lipoyl"/>
</dbReference>
<evidence type="ECO:0000256" key="11">
    <source>
        <dbReference type="PIRNR" id="PIRNR001594"/>
    </source>
</evidence>
<feature type="domain" description="ATP-grasp" evidence="18">
    <location>
        <begin position="175"/>
        <end position="373"/>
    </location>
</feature>
<feature type="active site" evidence="12">
    <location>
        <position position="348"/>
    </location>
</feature>
<evidence type="ECO:0000256" key="2">
    <source>
        <dbReference type="ARBA" id="ARBA00004742"/>
    </source>
</evidence>
<protein>
    <recommendedName>
        <fullName evidence="3 11">Pyruvate carboxylase</fullName>
        <ecNumber evidence="3 11">6.4.1.1</ecNumber>
    </recommendedName>
</protein>
<feature type="domain" description="Lipoyl-binding" evidence="17">
    <location>
        <begin position="1123"/>
        <end position="1198"/>
    </location>
</feature>
<dbReference type="Gene3D" id="3.20.20.70">
    <property type="entry name" value="Aldolase class I"/>
    <property type="match status" value="1"/>
</dbReference>
<evidence type="ECO:0000256" key="8">
    <source>
        <dbReference type="ARBA" id="ARBA00022840"/>
    </source>
</evidence>
<gene>
    <name evidence="21" type="primary">cfiB</name>
    <name evidence="21" type="ORF">PEL8287_01396</name>
</gene>
<evidence type="ECO:0000259" key="20">
    <source>
        <dbReference type="PROSITE" id="PS50991"/>
    </source>
</evidence>
<dbReference type="InterPro" id="IPR011054">
    <property type="entry name" value="Rudment_hybrid_motif"/>
</dbReference>
<keyword evidence="9 11" id="KW-0092">Biotin</keyword>
<sequence length="1198" mass="132170">MSLQGEYPVCRIAESFHKSYKTAKVALRCGNFRRLSAPANDTCLQRRRGDRPVPEFKKILIANRGEIAIRIMRAANELGKRTVAVFAEEDKLGLHRFKADEAYRIGEGLGPVAAYLSIDEIIRVAKQSGADAIHPGYGLLSENPDFVDACDANGITFIGPKAKTMRELGDKASARRVAIEAGVPVIPATEVLGNDMDAIRAEAAKIGYPLMLKASWGGGGRGMRPITKPEELEEKVLEGRREAEAAFGNGEGYLEKMIIRARHVEVQVLGDKHGNMYHLFERDCSVQRRNQKVVERAPAPYLTELQRKEICELGYKICKHVGYECAGTVEFLMDMDTSQFFFIEVNPRVQVEHTVTEEVTGIDIVQAQIKIAEGKTLTEATRKKSQEEVTLNGHAIQTRITTEDPQNNFIPDYGRITAFREATGMGIRLDGGTAYSGGVITRFYDSLLVKITAHAQTPEGAIARMDRALREFRIRGVSTNIAFVENLLKHPTFLSNEYTTKFIDETPELFKFTKRRDRGTKVLTYIADITVNGHPETQGRAEPSADVKLPRPPKQQGDVQPGSKTLLEEKGAKAVADWMLAQKQLLLTDTTMRDGHQSLLATRMRSIDMVKAAPAYAANLPQLFSVECWGGATFDVAYRFLQECPWQRLRDLRRAMPNLLTQMLLRASNGVGYTNYPDNVVQEFVRQAAATGVDVFRVFDSLNWVENMRVAMDAVNDTGRICEGTICYTGDILDPDRAKYDLKYYVGMAKELQAAGAHILGLKDMAGLLKPAAAKVLVKALKDELDIPVHFHTHDTSGIAGATILAAADAGVDAVDAAMDAFSGGTSQPCLGSIVEALAHTDRDTGLSIERIREMSDYWEQVRAQYVAFESGLAAPASEVYLHEMPGGQFTNLKAQARSMGLEERWPEVARTYADVNQMFGDIVKVTPSSKVVGDMALMMVSQNLTRAQVEDPETDVAFPDSVIDMMRGNLGQPPGGFPDTIVAKVLKGEKPNTERPGKHLSAIDLEATRAQLSKELEGKAVDNEDLNGYLMYPKVFLDYMGRHRSYGPVRTLPTRTFFYGMEPSEEISVEIDPGKILEIRLQAVGETTDDGEVKVFFELNGQPRVIRVPNRLVKSQTAQRPKAEQGNPNHVAAPMPGVVASVAVTVGQEVKADDLLLTIEAMKMETGMYAERDAVVKAVHVHAGGQIDAKDLLVELE</sequence>
<feature type="domain" description="Pyruvate carboxyltransferase" evidence="20">
    <location>
        <begin position="585"/>
        <end position="853"/>
    </location>
</feature>
<evidence type="ECO:0000256" key="5">
    <source>
        <dbReference type="ARBA" id="ARBA00022598"/>
    </source>
</evidence>
<dbReference type="Pfam" id="PF00289">
    <property type="entry name" value="Biotin_carb_N"/>
    <property type="match status" value="1"/>
</dbReference>
<evidence type="ECO:0000256" key="9">
    <source>
        <dbReference type="ARBA" id="ARBA00023267"/>
    </source>
</evidence>
<dbReference type="PIRSF" id="PIRSF001594">
    <property type="entry name" value="Pyruv_carbox"/>
    <property type="match status" value="1"/>
</dbReference>
<feature type="modified residue" description="N6-biotinyllysine" evidence="15">
    <location>
        <position position="1164"/>
    </location>
</feature>
<dbReference type="InterPro" id="IPR005479">
    <property type="entry name" value="CPAse_ATP-bd"/>
</dbReference>
<reference evidence="21 22" key="1">
    <citation type="submission" date="2017-03" db="EMBL/GenBank/DDBJ databases">
        <authorList>
            <person name="Afonso C.L."/>
            <person name="Miller P.J."/>
            <person name="Scott M.A."/>
            <person name="Spackman E."/>
            <person name="Goraichik I."/>
            <person name="Dimitrov K.M."/>
            <person name="Suarez D.L."/>
            <person name="Swayne D.E."/>
        </authorList>
    </citation>
    <scope>NUCLEOTIDE SEQUENCE [LARGE SCALE GENOMIC DNA]</scope>
    <source>
        <strain evidence="21 22">CECT 8287</strain>
    </source>
</reference>
<dbReference type="InterPro" id="IPR005930">
    <property type="entry name" value="Pyruv_COase"/>
</dbReference>